<dbReference type="AlphaFoldDB" id="A0A7J7L9D6"/>
<evidence type="ECO:0000256" key="1">
    <source>
        <dbReference type="SAM" id="SignalP"/>
    </source>
</evidence>
<evidence type="ECO:0000313" key="2">
    <source>
        <dbReference type="EMBL" id="KAF6139261.1"/>
    </source>
</evidence>
<dbReference type="Proteomes" id="UP000541444">
    <property type="component" value="Unassembled WGS sequence"/>
</dbReference>
<proteinExistence type="predicted"/>
<keyword evidence="1" id="KW-0732">Signal</keyword>
<comment type="caution">
    <text evidence="2">The sequence shown here is derived from an EMBL/GenBank/DDBJ whole genome shotgun (WGS) entry which is preliminary data.</text>
</comment>
<keyword evidence="3" id="KW-1185">Reference proteome</keyword>
<protein>
    <recommendedName>
        <fullName evidence="4">Secreted protein</fullName>
    </recommendedName>
</protein>
<name>A0A7J7L9D6_9MAGN</name>
<feature type="chain" id="PRO_5029622008" description="Secreted protein" evidence="1">
    <location>
        <begin position="32"/>
        <end position="63"/>
    </location>
</feature>
<accession>A0A7J7L9D6</accession>
<evidence type="ECO:0008006" key="4">
    <source>
        <dbReference type="Google" id="ProtNLM"/>
    </source>
</evidence>
<sequence length="63" mass="6587">MSSQRHTYSLITFNRGLLLFGFVSLSSLSLALSPVVGCGACVECCCSLQLGFGGASVVWSVLI</sequence>
<gene>
    <name evidence="2" type="ORF">GIB67_021471</name>
</gene>
<evidence type="ECO:0000313" key="3">
    <source>
        <dbReference type="Proteomes" id="UP000541444"/>
    </source>
</evidence>
<organism evidence="2 3">
    <name type="scientific">Kingdonia uniflora</name>
    <dbReference type="NCBI Taxonomy" id="39325"/>
    <lineage>
        <taxon>Eukaryota</taxon>
        <taxon>Viridiplantae</taxon>
        <taxon>Streptophyta</taxon>
        <taxon>Embryophyta</taxon>
        <taxon>Tracheophyta</taxon>
        <taxon>Spermatophyta</taxon>
        <taxon>Magnoliopsida</taxon>
        <taxon>Ranunculales</taxon>
        <taxon>Circaeasteraceae</taxon>
        <taxon>Kingdonia</taxon>
    </lineage>
</organism>
<feature type="signal peptide" evidence="1">
    <location>
        <begin position="1"/>
        <end position="31"/>
    </location>
</feature>
<reference evidence="2 3" key="1">
    <citation type="journal article" date="2020" name="IScience">
        <title>Genome Sequencing of the Endangered Kingdonia uniflora (Circaeasteraceae, Ranunculales) Reveals Potential Mechanisms of Evolutionary Specialization.</title>
        <authorList>
            <person name="Sun Y."/>
            <person name="Deng T."/>
            <person name="Zhang A."/>
            <person name="Moore M.J."/>
            <person name="Landis J.B."/>
            <person name="Lin N."/>
            <person name="Zhang H."/>
            <person name="Zhang X."/>
            <person name="Huang J."/>
            <person name="Zhang X."/>
            <person name="Sun H."/>
            <person name="Wang H."/>
        </authorList>
    </citation>
    <scope>NUCLEOTIDE SEQUENCE [LARGE SCALE GENOMIC DNA]</scope>
    <source>
        <strain evidence="2">TB1705</strain>
        <tissue evidence="2">Leaf</tissue>
    </source>
</reference>
<dbReference type="EMBL" id="JACGCM010002501">
    <property type="protein sequence ID" value="KAF6139261.1"/>
    <property type="molecule type" value="Genomic_DNA"/>
</dbReference>